<organism evidence="1 2">
    <name type="scientific">Dreissena polymorpha</name>
    <name type="common">Zebra mussel</name>
    <name type="synonym">Mytilus polymorpha</name>
    <dbReference type="NCBI Taxonomy" id="45954"/>
    <lineage>
        <taxon>Eukaryota</taxon>
        <taxon>Metazoa</taxon>
        <taxon>Spiralia</taxon>
        <taxon>Lophotrochozoa</taxon>
        <taxon>Mollusca</taxon>
        <taxon>Bivalvia</taxon>
        <taxon>Autobranchia</taxon>
        <taxon>Heteroconchia</taxon>
        <taxon>Euheterodonta</taxon>
        <taxon>Imparidentia</taxon>
        <taxon>Neoheterodontei</taxon>
        <taxon>Myida</taxon>
        <taxon>Dreissenoidea</taxon>
        <taxon>Dreissenidae</taxon>
        <taxon>Dreissena</taxon>
    </lineage>
</organism>
<proteinExistence type="predicted"/>
<comment type="caution">
    <text evidence="1">The sequence shown here is derived from an EMBL/GenBank/DDBJ whole genome shotgun (WGS) entry which is preliminary data.</text>
</comment>
<keyword evidence="2" id="KW-1185">Reference proteome</keyword>
<sequence>MARYKTKSRLSLYKKRSKCNVVKSDRTKTPIKSPAAKRLCVVKSPVFYAKKVNYTPTSSKRKRFLSPKHQASDTFLKSPLAQKTNQLKSTKQKLLFGKHDKNEYHYDNENNSCFVELENQNLDMTIERLRRLVAEGKFSTSSLSYKLFDDTLKWYDCSNTSSMRYSEETKEFFWTGKRLLGGQFIRYMRGFTHEGRVNEHHSDLGYYDPEESDINLPVPSDFQLREYQPKGILVKDSVDPGILTDNICAYGNAMKDCSFTVMFDGKKIIPQSADVYLLDQEDPPKLCDIKKHQDYILMVIEQYKHFLQHILDSGKADIMQIDNGNTRLQYVESSTKAISAISSAIKDLRIAYSKKAVYLKSVDKKLKETNDGKYKFVCNKMKTVMYQLRICMKGLLDTIDGISSACSIVNDVGYLYKKDLCNLTVQPNYREMRNKLEKEELPTEYNY</sequence>
<reference evidence="1" key="1">
    <citation type="journal article" date="2019" name="bioRxiv">
        <title>The Genome of the Zebra Mussel, Dreissena polymorpha: A Resource for Invasive Species Research.</title>
        <authorList>
            <person name="McCartney M.A."/>
            <person name="Auch B."/>
            <person name="Kono T."/>
            <person name="Mallez S."/>
            <person name="Zhang Y."/>
            <person name="Obille A."/>
            <person name="Becker A."/>
            <person name="Abrahante J.E."/>
            <person name="Garbe J."/>
            <person name="Badalamenti J.P."/>
            <person name="Herman A."/>
            <person name="Mangelson H."/>
            <person name="Liachko I."/>
            <person name="Sullivan S."/>
            <person name="Sone E.D."/>
            <person name="Koren S."/>
            <person name="Silverstein K.A.T."/>
            <person name="Beckman K.B."/>
            <person name="Gohl D.M."/>
        </authorList>
    </citation>
    <scope>NUCLEOTIDE SEQUENCE</scope>
    <source>
        <strain evidence="1">Duluth1</strain>
        <tissue evidence="1">Whole animal</tissue>
    </source>
</reference>
<name>A0A9D4DQ05_DREPO</name>
<accession>A0A9D4DQ05</accession>
<reference evidence="1" key="2">
    <citation type="submission" date="2020-11" db="EMBL/GenBank/DDBJ databases">
        <authorList>
            <person name="McCartney M.A."/>
            <person name="Auch B."/>
            <person name="Kono T."/>
            <person name="Mallez S."/>
            <person name="Becker A."/>
            <person name="Gohl D.M."/>
            <person name="Silverstein K.A.T."/>
            <person name="Koren S."/>
            <person name="Bechman K.B."/>
            <person name="Herman A."/>
            <person name="Abrahante J.E."/>
            <person name="Garbe J."/>
        </authorList>
    </citation>
    <scope>NUCLEOTIDE SEQUENCE</scope>
    <source>
        <strain evidence="1">Duluth1</strain>
        <tissue evidence="1">Whole animal</tissue>
    </source>
</reference>
<gene>
    <name evidence="1" type="ORF">DPMN_186931</name>
</gene>
<evidence type="ECO:0000313" key="1">
    <source>
        <dbReference type="EMBL" id="KAH3752315.1"/>
    </source>
</evidence>
<protein>
    <submittedName>
        <fullName evidence="1">Uncharacterized protein</fullName>
    </submittedName>
</protein>
<dbReference type="EMBL" id="JAIWYP010000010">
    <property type="protein sequence ID" value="KAH3752315.1"/>
    <property type="molecule type" value="Genomic_DNA"/>
</dbReference>
<dbReference type="AlphaFoldDB" id="A0A9D4DQ05"/>
<evidence type="ECO:0000313" key="2">
    <source>
        <dbReference type="Proteomes" id="UP000828390"/>
    </source>
</evidence>
<dbReference type="Proteomes" id="UP000828390">
    <property type="component" value="Unassembled WGS sequence"/>
</dbReference>